<protein>
    <recommendedName>
        <fullName evidence="8">Protein kinase domain-containing protein</fullName>
    </recommendedName>
</protein>
<dbReference type="InterPro" id="IPR011009">
    <property type="entry name" value="Kinase-like_dom_sf"/>
</dbReference>
<dbReference type="PROSITE" id="PS00108">
    <property type="entry name" value="PROTEIN_KINASE_ST"/>
    <property type="match status" value="1"/>
</dbReference>
<evidence type="ECO:0000256" key="4">
    <source>
        <dbReference type="ARBA" id="ARBA00022840"/>
    </source>
</evidence>
<dbReference type="EMBL" id="AP024702">
    <property type="protein sequence ID" value="BCX47536.1"/>
    <property type="molecule type" value="Genomic_DNA"/>
</dbReference>
<feature type="transmembrane region" description="Helical" evidence="7">
    <location>
        <begin position="348"/>
        <end position="372"/>
    </location>
</feature>
<evidence type="ECO:0000313" key="9">
    <source>
        <dbReference type="EMBL" id="BCX47536.1"/>
    </source>
</evidence>
<evidence type="ECO:0000256" key="5">
    <source>
        <dbReference type="PROSITE-ProRule" id="PRU10141"/>
    </source>
</evidence>
<dbReference type="InterPro" id="IPR000719">
    <property type="entry name" value="Prot_kinase_dom"/>
</dbReference>
<dbReference type="InterPro" id="IPR008271">
    <property type="entry name" value="Ser/Thr_kinase_AS"/>
</dbReference>
<feature type="compositionally biased region" description="Basic and acidic residues" evidence="6">
    <location>
        <begin position="288"/>
        <end position="307"/>
    </location>
</feature>
<sequence>MNDERSDHETPGEPPVSDGIDAKAAFELGAGSTLPGVPASWSPPEPETLDPLFPNYRIVSLVGRGGMGAVYRGVQESLDREVAIKVLPPEMAEVDPSFAERFQREAKSMARLDHPNIVRVHDFGRTSAGHWFIVMEFVDGMDFHQLIRSGELDVTGALDAVSQICDALEYAHGMGYVHRDIKPENIFINRKGVLKVGDFGLAKLIEGDPAGAPQPSLTLTGASMGTPFYCAPEQMEGRETDHRADIYSLGVMLYEMLTRELPRGNFPPPSRKAGVDARLDEVVMRAMESERDRRYPSAGEMRTDVDAVRTSPPAPPKNPNPDASPMNTTTAPVSTVSVPSEQRSNAKVFGVIGLICFILAILSPLVVMLVASSVKLPTVVLLLASPLLLLLSLIFGIIGWKHVTGKIAVIGSICLGFLSVVIGVISIYFFSLKPTVVSDGPMDRTMEAERVESIEFLPDPE</sequence>
<dbReference type="CDD" id="cd14014">
    <property type="entry name" value="STKc_PknB_like"/>
    <property type="match status" value="1"/>
</dbReference>
<feature type="compositionally biased region" description="Basic and acidic residues" evidence="6">
    <location>
        <begin position="1"/>
        <end position="11"/>
    </location>
</feature>
<accession>A0ABN6H1S7</accession>
<keyword evidence="2 5" id="KW-0547">Nucleotide-binding</keyword>
<dbReference type="PANTHER" id="PTHR43289">
    <property type="entry name" value="MITOGEN-ACTIVATED PROTEIN KINASE KINASE KINASE 20-RELATED"/>
    <property type="match status" value="1"/>
</dbReference>
<feature type="region of interest" description="Disordered" evidence="6">
    <location>
        <begin position="288"/>
        <end position="337"/>
    </location>
</feature>
<feature type="region of interest" description="Disordered" evidence="6">
    <location>
        <begin position="1"/>
        <end position="46"/>
    </location>
</feature>
<feature type="transmembrane region" description="Helical" evidence="7">
    <location>
        <begin position="378"/>
        <end position="400"/>
    </location>
</feature>
<proteinExistence type="predicted"/>
<feature type="compositionally biased region" description="Low complexity" evidence="6">
    <location>
        <begin position="320"/>
        <end position="337"/>
    </location>
</feature>
<dbReference type="InterPro" id="IPR017441">
    <property type="entry name" value="Protein_kinase_ATP_BS"/>
</dbReference>
<dbReference type="SUPFAM" id="SSF56112">
    <property type="entry name" value="Protein kinase-like (PK-like)"/>
    <property type="match status" value="1"/>
</dbReference>
<evidence type="ECO:0000256" key="3">
    <source>
        <dbReference type="ARBA" id="ARBA00022777"/>
    </source>
</evidence>
<feature type="domain" description="Protein kinase" evidence="8">
    <location>
        <begin position="56"/>
        <end position="457"/>
    </location>
</feature>
<dbReference type="PANTHER" id="PTHR43289:SF6">
    <property type="entry name" value="SERINE_THREONINE-PROTEIN KINASE NEKL-3"/>
    <property type="match status" value="1"/>
</dbReference>
<evidence type="ECO:0000256" key="7">
    <source>
        <dbReference type="SAM" id="Phobius"/>
    </source>
</evidence>
<dbReference type="SMART" id="SM00220">
    <property type="entry name" value="S_TKc"/>
    <property type="match status" value="1"/>
</dbReference>
<keyword evidence="10" id="KW-1185">Reference proteome</keyword>
<dbReference type="Proteomes" id="UP001374893">
    <property type="component" value="Chromosome"/>
</dbReference>
<dbReference type="Gene3D" id="1.10.510.10">
    <property type="entry name" value="Transferase(Phosphotransferase) domain 1"/>
    <property type="match status" value="1"/>
</dbReference>
<evidence type="ECO:0000256" key="2">
    <source>
        <dbReference type="ARBA" id="ARBA00022741"/>
    </source>
</evidence>
<dbReference type="RefSeq" id="WP_338689794.1">
    <property type="nucleotide sequence ID" value="NZ_AP024702.1"/>
</dbReference>
<keyword evidence="4 5" id="KW-0067">ATP-binding</keyword>
<evidence type="ECO:0000259" key="8">
    <source>
        <dbReference type="PROSITE" id="PS50011"/>
    </source>
</evidence>
<dbReference type="PROSITE" id="PS50011">
    <property type="entry name" value="PROTEIN_KINASE_DOM"/>
    <property type="match status" value="1"/>
</dbReference>
<keyword evidence="1" id="KW-0808">Transferase</keyword>
<dbReference type="Gene3D" id="3.30.200.20">
    <property type="entry name" value="Phosphorylase Kinase, domain 1"/>
    <property type="match status" value="1"/>
</dbReference>
<dbReference type="PROSITE" id="PS00107">
    <property type="entry name" value="PROTEIN_KINASE_ATP"/>
    <property type="match status" value="1"/>
</dbReference>
<evidence type="ECO:0000256" key="1">
    <source>
        <dbReference type="ARBA" id="ARBA00022679"/>
    </source>
</evidence>
<keyword evidence="7" id="KW-1133">Transmembrane helix</keyword>
<feature type="binding site" evidence="5">
    <location>
        <position position="85"/>
    </location>
    <ligand>
        <name>ATP</name>
        <dbReference type="ChEBI" id="CHEBI:30616"/>
    </ligand>
</feature>
<gene>
    <name evidence="9" type="ORF">HAHE_14440</name>
</gene>
<organism evidence="9 10">
    <name type="scientific">Haloferula helveola</name>
    <dbReference type="NCBI Taxonomy" id="490095"/>
    <lineage>
        <taxon>Bacteria</taxon>
        <taxon>Pseudomonadati</taxon>
        <taxon>Verrucomicrobiota</taxon>
        <taxon>Verrucomicrobiia</taxon>
        <taxon>Verrucomicrobiales</taxon>
        <taxon>Verrucomicrobiaceae</taxon>
        <taxon>Haloferula</taxon>
    </lineage>
</organism>
<reference evidence="9 10" key="1">
    <citation type="submission" date="2021-06" db="EMBL/GenBank/DDBJ databases">
        <title>Complete genome of Haloferula helveola possessing various polysaccharide degrading enzymes.</title>
        <authorList>
            <person name="Takami H."/>
            <person name="Huang C."/>
            <person name="Hamasaki K."/>
        </authorList>
    </citation>
    <scope>NUCLEOTIDE SEQUENCE [LARGE SCALE GENOMIC DNA]</scope>
    <source>
        <strain evidence="9 10">CN-1</strain>
    </source>
</reference>
<keyword evidence="7" id="KW-0812">Transmembrane</keyword>
<dbReference type="Pfam" id="PF00069">
    <property type="entry name" value="Pkinase"/>
    <property type="match status" value="1"/>
</dbReference>
<keyword evidence="7" id="KW-0472">Membrane</keyword>
<evidence type="ECO:0000313" key="10">
    <source>
        <dbReference type="Proteomes" id="UP001374893"/>
    </source>
</evidence>
<name>A0ABN6H1S7_9BACT</name>
<evidence type="ECO:0000256" key="6">
    <source>
        <dbReference type="SAM" id="MobiDB-lite"/>
    </source>
</evidence>
<feature type="transmembrane region" description="Helical" evidence="7">
    <location>
        <begin position="407"/>
        <end position="430"/>
    </location>
</feature>
<keyword evidence="3" id="KW-0418">Kinase</keyword>